<dbReference type="EMBL" id="CP012333">
    <property type="protein sequence ID" value="AKU97917.1"/>
    <property type="molecule type" value="Genomic_DNA"/>
</dbReference>
<gene>
    <name evidence="1" type="ORF">AKJ09_04581</name>
</gene>
<proteinExistence type="predicted"/>
<name>A0A0K1PWM4_9BACT</name>
<dbReference type="AlphaFoldDB" id="A0A0K1PWM4"/>
<dbReference type="KEGG" id="llu:AKJ09_04581"/>
<dbReference type="OrthoDB" id="8241270at2"/>
<protein>
    <submittedName>
        <fullName evidence="1">Uncharacterized protein</fullName>
    </submittedName>
</protein>
<keyword evidence="2" id="KW-1185">Reference proteome</keyword>
<reference evidence="1 2" key="1">
    <citation type="submission" date="2015-08" db="EMBL/GenBank/DDBJ databases">
        <authorList>
            <person name="Babu N.S."/>
            <person name="Beckwith C.J."/>
            <person name="Beseler K.G."/>
            <person name="Brison A."/>
            <person name="Carone J.V."/>
            <person name="Caskin T.P."/>
            <person name="Diamond M."/>
            <person name="Durham M.E."/>
            <person name="Foxe J.M."/>
            <person name="Go M."/>
            <person name="Henderson B.A."/>
            <person name="Jones I.B."/>
            <person name="McGettigan J.A."/>
            <person name="Micheletti S.J."/>
            <person name="Nasrallah M.E."/>
            <person name="Ortiz D."/>
            <person name="Piller C.R."/>
            <person name="Privatt S.R."/>
            <person name="Schneider S.L."/>
            <person name="Sharp S."/>
            <person name="Smith T.C."/>
            <person name="Stanton J.D."/>
            <person name="Ullery H.E."/>
            <person name="Wilson R.J."/>
            <person name="Serrano M.G."/>
            <person name="Buck G."/>
            <person name="Lee V."/>
            <person name="Wang Y."/>
            <person name="Carvalho R."/>
            <person name="Voegtly L."/>
            <person name="Shi R."/>
            <person name="Duckworth R."/>
            <person name="Johnson A."/>
            <person name="Loviza R."/>
            <person name="Walstead R."/>
            <person name="Shah Z."/>
            <person name="Kiflezghi M."/>
            <person name="Wade K."/>
            <person name="Ball S.L."/>
            <person name="Bradley K.W."/>
            <person name="Asai D.J."/>
            <person name="Bowman C.A."/>
            <person name="Russell D.A."/>
            <person name="Pope W.H."/>
            <person name="Jacobs-Sera D."/>
            <person name="Hendrix R.W."/>
            <person name="Hatfull G.F."/>
        </authorList>
    </citation>
    <scope>NUCLEOTIDE SEQUENCE [LARGE SCALE GENOMIC DNA]</scope>
    <source>
        <strain evidence="1 2">DSM 27648</strain>
    </source>
</reference>
<dbReference type="Proteomes" id="UP000064967">
    <property type="component" value="Chromosome"/>
</dbReference>
<evidence type="ECO:0000313" key="2">
    <source>
        <dbReference type="Proteomes" id="UP000064967"/>
    </source>
</evidence>
<evidence type="ECO:0000313" key="1">
    <source>
        <dbReference type="EMBL" id="AKU97917.1"/>
    </source>
</evidence>
<dbReference type="STRING" id="1391654.AKJ09_04581"/>
<organism evidence="1 2">
    <name type="scientific">Labilithrix luteola</name>
    <dbReference type="NCBI Taxonomy" id="1391654"/>
    <lineage>
        <taxon>Bacteria</taxon>
        <taxon>Pseudomonadati</taxon>
        <taxon>Myxococcota</taxon>
        <taxon>Polyangia</taxon>
        <taxon>Polyangiales</taxon>
        <taxon>Labilitrichaceae</taxon>
        <taxon>Labilithrix</taxon>
    </lineage>
</organism>
<accession>A0A0K1PWM4</accession>
<dbReference type="RefSeq" id="WP_146648977.1">
    <property type="nucleotide sequence ID" value="NZ_CP012333.1"/>
</dbReference>
<sequence>MGAIVAMLVARAGDPDKAVVISYIGELVVDGLAVWDLLQSGDVEVRLASGETYLLGESTVLRLA</sequence>